<evidence type="ECO:0008006" key="5">
    <source>
        <dbReference type="Google" id="ProtNLM"/>
    </source>
</evidence>
<feature type="transmembrane region" description="Helical" evidence="2">
    <location>
        <begin position="284"/>
        <end position="309"/>
    </location>
</feature>
<evidence type="ECO:0000256" key="2">
    <source>
        <dbReference type="SAM" id="Phobius"/>
    </source>
</evidence>
<feature type="transmembrane region" description="Helical" evidence="2">
    <location>
        <begin position="148"/>
        <end position="175"/>
    </location>
</feature>
<feature type="transmembrane region" description="Helical" evidence="2">
    <location>
        <begin position="321"/>
        <end position="351"/>
    </location>
</feature>
<evidence type="ECO:0000256" key="1">
    <source>
        <dbReference type="SAM" id="MobiDB-lite"/>
    </source>
</evidence>
<proteinExistence type="predicted"/>
<dbReference type="RefSeq" id="WP_240261739.1">
    <property type="nucleotide sequence ID" value="NZ_CP092488.2"/>
</dbReference>
<feature type="transmembrane region" description="Helical" evidence="2">
    <location>
        <begin position="196"/>
        <end position="221"/>
    </location>
</feature>
<keyword evidence="2" id="KW-0812">Transmembrane</keyword>
<evidence type="ECO:0000313" key="3">
    <source>
        <dbReference type="EMBL" id="UMB70009.1"/>
    </source>
</evidence>
<keyword evidence="4" id="KW-1185">Reference proteome</keyword>
<dbReference type="SUPFAM" id="SSF81995">
    <property type="entry name" value="beta-sandwich domain of Sec23/24"/>
    <property type="match status" value="1"/>
</dbReference>
<gene>
    <name evidence="3" type="ORF">MKK62_01215</name>
</gene>
<dbReference type="EMBL" id="CP092488">
    <property type="protein sequence ID" value="UMB70009.1"/>
    <property type="molecule type" value="Genomic_DNA"/>
</dbReference>
<reference evidence="3" key="1">
    <citation type="submission" date="2022-08" db="EMBL/GenBank/DDBJ databases">
        <title>Whole genome sequencing of non-tuberculosis mycobacteria type-strains.</title>
        <authorList>
            <person name="Igarashi Y."/>
            <person name="Osugi A."/>
            <person name="Mitarai S."/>
        </authorList>
    </citation>
    <scope>NUCLEOTIDE SEQUENCE</scope>
    <source>
        <strain evidence="3">DSM 45127</strain>
    </source>
</reference>
<feature type="compositionally biased region" description="Pro residues" evidence="1">
    <location>
        <begin position="16"/>
        <end position="48"/>
    </location>
</feature>
<sequence>MNTPPPGYPYYQYGHQPPPAPPVTGYPPVGQPPGYPQPYPPPGYPPPTRGWQTGYPPQSGYFYGSPPPPRPSWAPGIIPLRPLTLSDIFNGAAVYIRANPRATLGWSAIVVVITQLISLAASVGPLAAASRLRTAPADELTGGDVGAWVASAGLSGLVGWLGGLLLTGMLTVVVGRAVFGGTIGAGEAWARIRGRLAALLGLMALEAVGMILLAGGVGTIIGATVAAGNVPAAVLLGFPLVLTSIAVVVYLYVALSFAPVLIVLERLPVFDAITRSFALVHNSFWRIFGIRLLTWLVVSLIAGAVAVPFEFLGHLVAGSSVLGAATVGAVGAVIGRIITTPFDAGVVVLLYTDRRIRSEAFDLVLQTGAPAHPASTDYLWLTRPV</sequence>
<feature type="region of interest" description="Disordered" evidence="1">
    <location>
        <begin position="1"/>
        <end position="57"/>
    </location>
</feature>
<dbReference type="Proteomes" id="UP001055336">
    <property type="component" value="Chromosome"/>
</dbReference>
<keyword evidence="2" id="KW-1133">Transmembrane helix</keyword>
<name>A0ABY3VR67_9MYCO</name>
<accession>A0ABY3VR67</accession>
<feature type="transmembrane region" description="Helical" evidence="2">
    <location>
        <begin position="104"/>
        <end position="128"/>
    </location>
</feature>
<evidence type="ECO:0000313" key="4">
    <source>
        <dbReference type="Proteomes" id="UP001055336"/>
    </source>
</evidence>
<feature type="transmembrane region" description="Helical" evidence="2">
    <location>
        <begin position="241"/>
        <end position="264"/>
    </location>
</feature>
<keyword evidence="2" id="KW-0472">Membrane</keyword>
<protein>
    <recommendedName>
        <fullName evidence="5">Transmembrane protein</fullName>
    </recommendedName>
</protein>
<organism evidence="3 4">
    <name type="scientific">Mycobacterium paraterrae</name>
    <dbReference type="NCBI Taxonomy" id="577492"/>
    <lineage>
        <taxon>Bacteria</taxon>
        <taxon>Bacillati</taxon>
        <taxon>Actinomycetota</taxon>
        <taxon>Actinomycetes</taxon>
        <taxon>Mycobacteriales</taxon>
        <taxon>Mycobacteriaceae</taxon>
        <taxon>Mycobacterium</taxon>
    </lineage>
</organism>